<organism evidence="2 3">
    <name type="scientific">Clostridium brassicae</name>
    <dbReference type="NCBI Taxonomy" id="2999072"/>
    <lineage>
        <taxon>Bacteria</taxon>
        <taxon>Bacillati</taxon>
        <taxon>Bacillota</taxon>
        <taxon>Clostridia</taxon>
        <taxon>Eubacteriales</taxon>
        <taxon>Clostridiaceae</taxon>
        <taxon>Clostridium</taxon>
    </lineage>
</organism>
<dbReference type="InterPro" id="IPR025945">
    <property type="entry name" value="DHHW"/>
</dbReference>
<name>A0ABT4D753_9CLOT</name>
<dbReference type="Proteomes" id="UP001144612">
    <property type="component" value="Unassembled WGS sequence"/>
</dbReference>
<gene>
    <name evidence="2" type="ORF">OW729_05800</name>
</gene>
<keyword evidence="3" id="KW-1185">Reference proteome</keyword>
<accession>A0ABT4D753</accession>
<reference evidence="2" key="1">
    <citation type="submission" date="2022-12" db="EMBL/GenBank/DDBJ databases">
        <title>Clostridium sp. nov., isolated from industrial wastewater.</title>
        <authorList>
            <person name="Jiayan W."/>
        </authorList>
    </citation>
    <scope>NUCLEOTIDE SEQUENCE</scope>
    <source>
        <strain evidence="2">ZC22-4</strain>
    </source>
</reference>
<keyword evidence="1" id="KW-1133">Transmembrane helix</keyword>
<keyword evidence="1" id="KW-0472">Membrane</keyword>
<evidence type="ECO:0000256" key="1">
    <source>
        <dbReference type="SAM" id="Phobius"/>
    </source>
</evidence>
<proteinExistence type="predicted"/>
<comment type="caution">
    <text evidence="2">The sequence shown here is derived from an EMBL/GenBank/DDBJ whole genome shotgun (WGS) entry which is preliminary data.</text>
</comment>
<evidence type="ECO:0000313" key="3">
    <source>
        <dbReference type="Proteomes" id="UP001144612"/>
    </source>
</evidence>
<sequence length="391" mass="46418">MEKRNNLCRWIIGIFFVLYIFGMLVFNILNPSREFSESENRKLEQKPQFCLDSLIKGKFTKNYEEYISDQFFLRDFWIGVKSNGERLIGKKENNGVYLGKDGYLFQKFNRPEENKIKDIVESINSFSSLNPEVNKYLMVVPNSTKILEEKLPSFACDEDQIMYINKLKKYIKKDVKFVDVYNELSSKKDEYIFYKTDHHWTTKGAYYAYKKLIKDMGFTPHKKEYFNVKNVTNSFYGSLYSKSGFRNIEPDSIQIYTPKTNEKSKVWYYDKIRDGSENKTVAKDKEYDSIYKMENINKKDKYTIFFNGNHSLVKINSDIKTNKKLLVVKDSYANCLVPFLTGHYDEIYVVDLRYYNENLQKLIKSNRINDVLILYNAKSFFEDDSIDNICE</sequence>
<evidence type="ECO:0000313" key="2">
    <source>
        <dbReference type="EMBL" id="MCY6958121.1"/>
    </source>
</evidence>
<keyword evidence="1" id="KW-0812">Transmembrane</keyword>
<dbReference type="Pfam" id="PF14286">
    <property type="entry name" value="DHHW"/>
    <property type="match status" value="1"/>
</dbReference>
<feature type="transmembrane region" description="Helical" evidence="1">
    <location>
        <begin position="7"/>
        <end position="29"/>
    </location>
</feature>
<dbReference type="EMBL" id="JAPQFJ010000004">
    <property type="protein sequence ID" value="MCY6958121.1"/>
    <property type="molecule type" value="Genomic_DNA"/>
</dbReference>
<protein>
    <submittedName>
        <fullName evidence="2">DHHW family protein</fullName>
    </submittedName>
</protein>